<dbReference type="PANTHER" id="PTHR46401">
    <property type="entry name" value="GLYCOSYLTRANSFERASE WBBK-RELATED"/>
    <property type="match status" value="1"/>
</dbReference>
<proteinExistence type="predicted"/>
<gene>
    <name evidence="4" type="ORF">GJ691_08985</name>
</gene>
<keyword evidence="5" id="KW-1185">Reference proteome</keyword>
<comment type="caution">
    <text evidence="4">The sequence shown here is derived from an EMBL/GenBank/DDBJ whole genome shotgun (WGS) entry which is preliminary data.</text>
</comment>
<dbReference type="SUPFAM" id="SSF53756">
    <property type="entry name" value="UDP-Glycosyltransferase/glycogen phosphorylase"/>
    <property type="match status" value="1"/>
</dbReference>
<dbReference type="Proteomes" id="UP000443153">
    <property type="component" value="Unassembled WGS sequence"/>
</dbReference>
<dbReference type="InterPro" id="IPR001296">
    <property type="entry name" value="Glyco_trans_1"/>
</dbReference>
<dbReference type="Pfam" id="PF00534">
    <property type="entry name" value="Glycos_transf_1"/>
    <property type="match status" value="1"/>
</dbReference>
<evidence type="ECO:0000313" key="5">
    <source>
        <dbReference type="Proteomes" id="UP000443153"/>
    </source>
</evidence>
<dbReference type="GO" id="GO:0009103">
    <property type="term" value="P:lipopolysaccharide biosynthetic process"/>
    <property type="evidence" value="ECO:0007669"/>
    <property type="project" value="TreeGrafter"/>
</dbReference>
<evidence type="ECO:0000256" key="1">
    <source>
        <dbReference type="ARBA" id="ARBA00022679"/>
    </source>
</evidence>
<name>A0A6I2MPU2_9FLAO</name>
<evidence type="ECO:0000259" key="3">
    <source>
        <dbReference type="Pfam" id="PF13439"/>
    </source>
</evidence>
<feature type="domain" description="Glycosyl transferase family 1" evidence="2">
    <location>
        <begin position="192"/>
        <end position="344"/>
    </location>
</feature>
<reference evidence="4 5" key="1">
    <citation type="submission" date="2019-11" db="EMBL/GenBank/DDBJ databases">
        <title>Maribacter lutea sp. nov., a marine bacterium isolated from intertidal sand.</title>
        <authorList>
            <person name="Liu A."/>
        </authorList>
    </citation>
    <scope>NUCLEOTIDE SEQUENCE [LARGE SCALE GENOMIC DNA]</scope>
    <source>
        <strain evidence="4 5">RZ05</strain>
    </source>
</reference>
<protein>
    <submittedName>
        <fullName evidence="4">Glycosyltransferase</fullName>
    </submittedName>
</protein>
<dbReference type="GO" id="GO:0016757">
    <property type="term" value="F:glycosyltransferase activity"/>
    <property type="evidence" value="ECO:0007669"/>
    <property type="project" value="InterPro"/>
</dbReference>
<dbReference type="Gene3D" id="3.40.50.2000">
    <property type="entry name" value="Glycogen Phosphorylase B"/>
    <property type="match status" value="2"/>
</dbReference>
<accession>A0A6I2MPU2</accession>
<evidence type="ECO:0000313" key="4">
    <source>
        <dbReference type="EMBL" id="MRX64304.1"/>
    </source>
</evidence>
<dbReference type="InterPro" id="IPR028098">
    <property type="entry name" value="Glyco_trans_4-like_N"/>
</dbReference>
<sequence>MNQEIAKKKFICIDSRMLDSSGIGVYLERIIIGLILNGKYKISLLVKPKHVDYFKKYSSSNIRYKVLHSPIYHPFESIELSLKIPRCDIYWSPHFNSSVFPTLAKERICTIHDVFHLANPQYYSKIKFYYIRLRYHISCLYSKKIISVSQFTKCEIKKYFHKINERKITIIKNGLKFEDVAPPMKNKESVSLRILFVGNLKPHKNIKCLLEAFKKINIPKELIIIGETKGFLKPMEEKILNEMHKDDDIFLLGRVDESKLKECYEKAHLLVFPSLYEGFGLPILEAFHYSLPCIISDISPFREVAGKAGLYFNPHDSFDLADKIQMLMTDLKYRRHLISEGKKRLKFFSWEKSIESHIQLFK</sequence>
<dbReference type="AlphaFoldDB" id="A0A6I2MPU2"/>
<evidence type="ECO:0000259" key="2">
    <source>
        <dbReference type="Pfam" id="PF00534"/>
    </source>
</evidence>
<dbReference type="PANTHER" id="PTHR46401:SF2">
    <property type="entry name" value="GLYCOSYLTRANSFERASE WBBK-RELATED"/>
    <property type="match status" value="1"/>
</dbReference>
<dbReference type="OrthoDB" id="798298at2"/>
<feature type="domain" description="Glycosyltransferase subfamily 4-like N-terminal" evidence="3">
    <location>
        <begin position="86"/>
        <end position="175"/>
    </location>
</feature>
<dbReference type="Pfam" id="PF13439">
    <property type="entry name" value="Glyco_transf_4"/>
    <property type="match status" value="1"/>
</dbReference>
<dbReference type="RefSeq" id="WP_154366027.1">
    <property type="nucleotide sequence ID" value="NZ_WKJH01000005.1"/>
</dbReference>
<organism evidence="4 5">
    <name type="scientific">Maribacter luteus</name>
    <dbReference type="NCBI Taxonomy" id="2594478"/>
    <lineage>
        <taxon>Bacteria</taxon>
        <taxon>Pseudomonadati</taxon>
        <taxon>Bacteroidota</taxon>
        <taxon>Flavobacteriia</taxon>
        <taxon>Flavobacteriales</taxon>
        <taxon>Flavobacteriaceae</taxon>
        <taxon>Maribacter</taxon>
    </lineage>
</organism>
<keyword evidence="1 4" id="KW-0808">Transferase</keyword>
<dbReference type="CDD" id="cd03809">
    <property type="entry name" value="GT4_MtfB-like"/>
    <property type="match status" value="1"/>
</dbReference>
<dbReference type="EMBL" id="WKJH01000005">
    <property type="protein sequence ID" value="MRX64304.1"/>
    <property type="molecule type" value="Genomic_DNA"/>
</dbReference>